<keyword evidence="2" id="KW-1185">Reference proteome</keyword>
<dbReference type="EMBL" id="JAHRIO010010600">
    <property type="protein sequence ID" value="MEQ2161516.1"/>
    <property type="molecule type" value="Genomic_DNA"/>
</dbReference>
<sequence length="196" mass="20529">EKQQRLAIFTPLEGKFPILNQSSLKEALDIFDAGQESDDSTSKTATCSASAPLLRIEDTEAGASPVHAQGLPVLATTPLPAMDTPVSALPDIIGKIANAKGVSVPALLVQASPDDLAGKFATAHPARRDPVWPRFPAVTAYLSGAAAELLQLKALVSTFAPIARVESLTDQGLEPSLSVVFEVRAPPPPAIRSQPH</sequence>
<comment type="caution">
    <text evidence="1">The sequence shown here is derived from an EMBL/GenBank/DDBJ whole genome shotgun (WGS) entry which is preliminary data.</text>
</comment>
<organism evidence="1 2">
    <name type="scientific">Goodea atripinnis</name>
    <dbReference type="NCBI Taxonomy" id="208336"/>
    <lineage>
        <taxon>Eukaryota</taxon>
        <taxon>Metazoa</taxon>
        <taxon>Chordata</taxon>
        <taxon>Craniata</taxon>
        <taxon>Vertebrata</taxon>
        <taxon>Euteleostomi</taxon>
        <taxon>Actinopterygii</taxon>
        <taxon>Neopterygii</taxon>
        <taxon>Teleostei</taxon>
        <taxon>Neoteleostei</taxon>
        <taxon>Acanthomorphata</taxon>
        <taxon>Ovalentaria</taxon>
        <taxon>Atherinomorphae</taxon>
        <taxon>Cyprinodontiformes</taxon>
        <taxon>Goodeidae</taxon>
        <taxon>Goodea</taxon>
    </lineage>
</organism>
<proteinExistence type="predicted"/>
<feature type="non-terminal residue" evidence="1">
    <location>
        <position position="1"/>
    </location>
</feature>
<protein>
    <submittedName>
        <fullName evidence="1">Uncharacterized protein</fullName>
    </submittedName>
</protein>
<name>A0ABV0MRI6_9TELE</name>
<evidence type="ECO:0000313" key="1">
    <source>
        <dbReference type="EMBL" id="MEQ2161516.1"/>
    </source>
</evidence>
<accession>A0ABV0MRI6</accession>
<dbReference type="Proteomes" id="UP001476798">
    <property type="component" value="Unassembled WGS sequence"/>
</dbReference>
<evidence type="ECO:0000313" key="2">
    <source>
        <dbReference type="Proteomes" id="UP001476798"/>
    </source>
</evidence>
<reference evidence="1 2" key="1">
    <citation type="submission" date="2021-06" db="EMBL/GenBank/DDBJ databases">
        <authorList>
            <person name="Palmer J.M."/>
        </authorList>
    </citation>
    <scope>NUCLEOTIDE SEQUENCE [LARGE SCALE GENOMIC DNA]</scope>
    <source>
        <strain evidence="1 2">GA_2019</strain>
        <tissue evidence="1">Muscle</tissue>
    </source>
</reference>
<gene>
    <name evidence="1" type="ORF">GOODEAATRI_010354</name>
</gene>